<sequence length="91" mass="10135">MTQKFSISLPDDLYEEVKVMAEQSGTTVSGFLADLAQQRADADRASRERLARLIAKDRAVDPEGYDQRKDDIRRRMHAAQQAAAAKKADVA</sequence>
<dbReference type="Pfam" id="PF07878">
    <property type="entry name" value="RHH_5"/>
    <property type="match status" value="1"/>
</dbReference>
<protein>
    <submittedName>
        <fullName evidence="3">Metal-responsive CopG/Arc/MetJ family transcriptional regulator</fullName>
    </submittedName>
</protein>
<comment type="caution">
    <text evidence="3">The sequence shown here is derived from an EMBL/GenBank/DDBJ whole genome shotgun (WGS) entry which is preliminary data.</text>
</comment>
<feature type="region of interest" description="Disordered" evidence="1">
    <location>
        <begin position="60"/>
        <end position="91"/>
    </location>
</feature>
<feature type="domain" description="CopG-like ribbon-helix-helix" evidence="2">
    <location>
        <begin position="7"/>
        <end position="38"/>
    </location>
</feature>
<gene>
    <name evidence="3" type="ORF">H4W80_005485</name>
</gene>
<accession>A0ABR9M2V2</accession>
<dbReference type="InterPro" id="IPR010985">
    <property type="entry name" value="Ribbon_hlx_hlx"/>
</dbReference>
<name>A0ABR9M2V2_9ACTN</name>
<evidence type="ECO:0000259" key="2">
    <source>
        <dbReference type="Pfam" id="PF07878"/>
    </source>
</evidence>
<dbReference type="SUPFAM" id="SSF47598">
    <property type="entry name" value="Ribbon-helix-helix"/>
    <property type="match status" value="1"/>
</dbReference>
<reference evidence="3 4" key="1">
    <citation type="submission" date="2020-10" db="EMBL/GenBank/DDBJ databases">
        <title>Sequencing the genomes of 1000 actinobacteria strains.</title>
        <authorList>
            <person name="Klenk H.-P."/>
        </authorList>
    </citation>
    <scope>NUCLEOTIDE SEQUENCE [LARGE SCALE GENOMIC DNA]</scope>
    <source>
        <strain evidence="3 4">DSM 43173</strain>
    </source>
</reference>
<feature type="compositionally biased region" description="Basic and acidic residues" evidence="1">
    <location>
        <begin position="60"/>
        <end position="73"/>
    </location>
</feature>
<dbReference type="Proteomes" id="UP000633509">
    <property type="component" value="Unassembled WGS sequence"/>
</dbReference>
<evidence type="ECO:0000256" key="1">
    <source>
        <dbReference type="SAM" id="MobiDB-lite"/>
    </source>
</evidence>
<evidence type="ECO:0000313" key="3">
    <source>
        <dbReference type="EMBL" id="MBE1587227.1"/>
    </source>
</evidence>
<dbReference type="InterPro" id="IPR012869">
    <property type="entry name" value="RHH_5"/>
</dbReference>
<keyword evidence="4" id="KW-1185">Reference proteome</keyword>
<proteinExistence type="predicted"/>
<evidence type="ECO:0000313" key="4">
    <source>
        <dbReference type="Proteomes" id="UP000633509"/>
    </source>
</evidence>
<dbReference type="EMBL" id="JADBEK010000001">
    <property type="protein sequence ID" value="MBE1587227.1"/>
    <property type="molecule type" value="Genomic_DNA"/>
</dbReference>
<dbReference type="RefSeq" id="WP_192787657.1">
    <property type="nucleotide sequence ID" value="NZ_JADBEK010000001.1"/>
</dbReference>
<organism evidence="3 4">
    <name type="scientific">Nonomuraea angiospora</name>
    <dbReference type="NCBI Taxonomy" id="46172"/>
    <lineage>
        <taxon>Bacteria</taxon>
        <taxon>Bacillati</taxon>
        <taxon>Actinomycetota</taxon>
        <taxon>Actinomycetes</taxon>
        <taxon>Streptosporangiales</taxon>
        <taxon>Streptosporangiaceae</taxon>
        <taxon>Nonomuraea</taxon>
    </lineage>
</organism>